<dbReference type="Gene3D" id="3.80.10.10">
    <property type="entry name" value="Ribonuclease Inhibitor"/>
    <property type="match status" value="2"/>
</dbReference>
<dbReference type="PRINTS" id="PR00019">
    <property type="entry name" value="LEURICHRPT"/>
</dbReference>
<dbReference type="FunFam" id="3.80.10.10:FF:001164">
    <property type="entry name" value="GH01279p"/>
    <property type="match status" value="1"/>
</dbReference>
<dbReference type="InterPro" id="IPR000483">
    <property type="entry name" value="Cys-rich_flank_reg_C"/>
</dbReference>
<dbReference type="PANTHER" id="PTHR24369">
    <property type="entry name" value="ANTIGEN BSP, PUTATIVE-RELATED"/>
    <property type="match status" value="1"/>
</dbReference>
<keyword evidence="4" id="KW-0325">Glycoprotein</keyword>
<keyword evidence="7" id="KW-0378">Hydrolase</keyword>
<dbReference type="EMBL" id="JAFHDT010000107">
    <property type="protein sequence ID" value="KAI7790483.1"/>
    <property type="molecule type" value="Genomic_DNA"/>
</dbReference>
<dbReference type="SUPFAM" id="SSF52058">
    <property type="entry name" value="L domain-like"/>
    <property type="match status" value="1"/>
</dbReference>
<evidence type="ECO:0000259" key="6">
    <source>
        <dbReference type="SMART" id="SM00082"/>
    </source>
</evidence>
<evidence type="ECO:0000313" key="7">
    <source>
        <dbReference type="EMBL" id="KAI7790483.1"/>
    </source>
</evidence>
<dbReference type="InterPro" id="IPR003591">
    <property type="entry name" value="Leu-rich_rpt_typical-subtyp"/>
</dbReference>
<gene>
    <name evidence="7" type="ORF">IRJ41_003617</name>
</gene>
<dbReference type="SMART" id="SM00082">
    <property type="entry name" value="LRRCT"/>
    <property type="match status" value="1"/>
</dbReference>
<organism evidence="7 8">
    <name type="scientific">Triplophysa rosa</name>
    <name type="common">Cave loach</name>
    <dbReference type="NCBI Taxonomy" id="992332"/>
    <lineage>
        <taxon>Eukaryota</taxon>
        <taxon>Metazoa</taxon>
        <taxon>Chordata</taxon>
        <taxon>Craniata</taxon>
        <taxon>Vertebrata</taxon>
        <taxon>Euteleostomi</taxon>
        <taxon>Actinopterygii</taxon>
        <taxon>Neopterygii</taxon>
        <taxon>Teleostei</taxon>
        <taxon>Ostariophysi</taxon>
        <taxon>Cypriniformes</taxon>
        <taxon>Nemacheilidae</taxon>
        <taxon>Triplophysa</taxon>
    </lineage>
</organism>
<keyword evidence="8" id="KW-1185">Reference proteome</keyword>
<keyword evidence="7" id="KW-0121">Carboxypeptidase</keyword>
<dbReference type="SMART" id="SM00365">
    <property type="entry name" value="LRR_SD22"/>
    <property type="match status" value="5"/>
</dbReference>
<evidence type="ECO:0000256" key="1">
    <source>
        <dbReference type="ARBA" id="ARBA00022614"/>
    </source>
</evidence>
<keyword evidence="3" id="KW-0677">Repeat</keyword>
<evidence type="ECO:0000256" key="2">
    <source>
        <dbReference type="ARBA" id="ARBA00022729"/>
    </source>
</evidence>
<evidence type="ECO:0000256" key="4">
    <source>
        <dbReference type="ARBA" id="ARBA00023180"/>
    </source>
</evidence>
<dbReference type="SMART" id="SM00369">
    <property type="entry name" value="LRR_TYP"/>
    <property type="match status" value="11"/>
</dbReference>
<dbReference type="AlphaFoldDB" id="A0A9W7T310"/>
<evidence type="ECO:0000313" key="8">
    <source>
        <dbReference type="Proteomes" id="UP001059041"/>
    </source>
</evidence>
<feature type="chain" id="PRO_5040912690" evidence="5">
    <location>
        <begin position="19"/>
        <end position="503"/>
    </location>
</feature>
<dbReference type="PROSITE" id="PS51450">
    <property type="entry name" value="LRR"/>
    <property type="match status" value="4"/>
</dbReference>
<dbReference type="FunFam" id="3.80.10.10:FF:000770">
    <property type="entry name" value="Uncharacterized protein"/>
    <property type="match status" value="1"/>
</dbReference>
<accession>A0A9W7T310</accession>
<dbReference type="InterPro" id="IPR001611">
    <property type="entry name" value="Leu-rich_rpt"/>
</dbReference>
<dbReference type="InterPro" id="IPR032675">
    <property type="entry name" value="LRR_dom_sf"/>
</dbReference>
<dbReference type="SMART" id="SM00364">
    <property type="entry name" value="LRR_BAC"/>
    <property type="match status" value="4"/>
</dbReference>
<proteinExistence type="predicted"/>
<evidence type="ECO:0000256" key="3">
    <source>
        <dbReference type="ARBA" id="ARBA00022737"/>
    </source>
</evidence>
<name>A0A9W7T310_TRIRA</name>
<keyword evidence="1" id="KW-0433">Leucine-rich repeat</keyword>
<dbReference type="InterPro" id="IPR050541">
    <property type="entry name" value="LRR_TM_domain-containing"/>
</dbReference>
<dbReference type="GO" id="GO:0005886">
    <property type="term" value="C:plasma membrane"/>
    <property type="evidence" value="ECO:0007669"/>
    <property type="project" value="TreeGrafter"/>
</dbReference>
<feature type="domain" description="LRRCT" evidence="6">
    <location>
        <begin position="369"/>
        <end position="420"/>
    </location>
</feature>
<sequence length="503" mass="57917">MTRHHAVALLFLMQLYYGENCPEECQCFSAAKVICSEDKMRVLPNISTQVKELIVVASGVTHLEISSFRENLKLTKLVILNRRLKEVSCKAFDHLVELQELEISGNDHLFTFEVQTFNKLTNLTRLFLNNNMISVLYSVMFDSLQKLETLQLRGNNLSYLPNLLFRNMHKLQELDLSFNRISFLSSDVFQNNSLLRVFSMQGNMITELPLEIFAHLNSLEELNFQNNNIANLEHGMFPTSLRKLILKKNKLVQLSSGVFHKLQLLSYLDLSQNHLSELPMDLFHNLISLKNLDLSENQIVSLPSTVFKGLFGVRTINLHKNNLSMLEESLLRDQQVMEKLYLSMNNLQNIPNGFFDYLDFQCIVQLHGNPWRCDCEIHYFFDWLRYNNNVKDLIRIYCNYPEFIRGHSLVSMDKEMLVCLKNVSSEFSTAPIAQSVCKIPFNNYNTNQCSLQELKGATSIQCKVTKCTSLKFQAVFEPTNGNESEHIVSTEWSAPGGCFNGTL</sequence>
<reference evidence="7" key="1">
    <citation type="submission" date="2021-02" db="EMBL/GenBank/DDBJ databases">
        <title>Comparative genomics reveals that relaxation of natural selection precedes convergent phenotypic evolution of cavefish.</title>
        <authorList>
            <person name="Peng Z."/>
        </authorList>
    </citation>
    <scope>NUCLEOTIDE SEQUENCE</scope>
    <source>
        <tissue evidence="7">Muscle</tissue>
    </source>
</reference>
<evidence type="ECO:0000256" key="5">
    <source>
        <dbReference type="SAM" id="SignalP"/>
    </source>
</evidence>
<dbReference type="OrthoDB" id="6363818at2759"/>
<dbReference type="PANTHER" id="PTHR24369:SF214">
    <property type="entry name" value="GLYCOPROTEIN V PLATELET"/>
    <property type="match status" value="1"/>
</dbReference>
<dbReference type="GO" id="GO:0004180">
    <property type="term" value="F:carboxypeptidase activity"/>
    <property type="evidence" value="ECO:0007669"/>
    <property type="project" value="UniProtKB-KW"/>
</dbReference>
<feature type="signal peptide" evidence="5">
    <location>
        <begin position="1"/>
        <end position="18"/>
    </location>
</feature>
<dbReference type="Pfam" id="PF13855">
    <property type="entry name" value="LRR_8"/>
    <property type="match status" value="2"/>
</dbReference>
<keyword evidence="7" id="KW-0645">Protease</keyword>
<keyword evidence="2 5" id="KW-0732">Signal</keyword>
<comment type="caution">
    <text evidence="7">The sequence shown here is derived from an EMBL/GenBank/DDBJ whole genome shotgun (WGS) entry which is preliminary data.</text>
</comment>
<dbReference type="Proteomes" id="UP001059041">
    <property type="component" value="Unassembled WGS sequence"/>
</dbReference>
<protein>
    <submittedName>
        <fullName evidence="7">Carboxypeptidase N subunit 2</fullName>
    </submittedName>
</protein>